<dbReference type="PANTHER" id="PTHR36448:SF2">
    <property type="entry name" value="CUPIN TYPE-1 DOMAIN-CONTAINING PROTEIN"/>
    <property type="match status" value="1"/>
</dbReference>
<evidence type="ECO:0000259" key="1">
    <source>
        <dbReference type="SMART" id="SM00835"/>
    </source>
</evidence>
<dbReference type="SMART" id="SM00835">
    <property type="entry name" value="Cupin_1"/>
    <property type="match status" value="1"/>
</dbReference>
<proteinExistence type="predicted"/>
<comment type="caution">
    <text evidence="2">The sequence shown here is derived from an EMBL/GenBank/DDBJ whole genome shotgun (WGS) entry which is preliminary data.</text>
</comment>
<reference evidence="2 3" key="1">
    <citation type="journal article" date="2019" name="Microorganisms">
        <title>Paenibacillus lutrae sp. nov., A Chitinolytic Species Isolated from A River Otter in Castril Natural Park, Granada, Spain.</title>
        <authorList>
            <person name="Rodriguez M."/>
            <person name="Reina J.C."/>
            <person name="Bejar V."/>
            <person name="Llamas I."/>
        </authorList>
    </citation>
    <scope>NUCLEOTIDE SEQUENCE [LARGE SCALE GENOMIC DNA]</scope>
    <source>
        <strain evidence="2 3">N10</strain>
    </source>
</reference>
<feature type="domain" description="Cupin type-1" evidence="1">
    <location>
        <begin position="25"/>
        <end position="153"/>
    </location>
</feature>
<dbReference type="RefSeq" id="WP_157338373.1">
    <property type="nucleotide sequence ID" value="NZ_RHLK01000016.1"/>
</dbReference>
<dbReference type="InterPro" id="IPR011051">
    <property type="entry name" value="RmlC_Cupin_sf"/>
</dbReference>
<dbReference type="Pfam" id="PF07883">
    <property type="entry name" value="Cupin_2"/>
    <property type="match status" value="1"/>
</dbReference>
<gene>
    <name evidence="2" type="ORF">EDM21_21040</name>
</gene>
<evidence type="ECO:0000313" key="3">
    <source>
        <dbReference type="Proteomes" id="UP000490800"/>
    </source>
</evidence>
<keyword evidence="3" id="KW-1185">Reference proteome</keyword>
<dbReference type="Gene3D" id="2.60.120.10">
    <property type="entry name" value="Jelly Rolls"/>
    <property type="match status" value="1"/>
</dbReference>
<dbReference type="EMBL" id="RHLK01000016">
    <property type="protein sequence ID" value="MVP01968.1"/>
    <property type="molecule type" value="Genomic_DNA"/>
</dbReference>
<dbReference type="InterPro" id="IPR006045">
    <property type="entry name" value="Cupin_1"/>
</dbReference>
<dbReference type="AlphaFoldDB" id="A0A7X3FLS5"/>
<protein>
    <submittedName>
        <fullName evidence="2">Cupin domain-containing protein</fullName>
    </submittedName>
</protein>
<evidence type="ECO:0000313" key="2">
    <source>
        <dbReference type="EMBL" id="MVP01968.1"/>
    </source>
</evidence>
<dbReference type="PIRSF" id="PIRSF019307">
    <property type="entry name" value="UCP019307"/>
    <property type="match status" value="1"/>
</dbReference>
<sequence>MPKKPEIQTLLFKDEETIPNNPALPALLYKRAFEERAAEAEKIFNRNNWLNSWTGGVFDYHHYHSTAHEVLGVISGSAVIQLGGEHGQPVGLETGDVVVLPAGTGHRRLSATADFRVVGAYPDGMEADLLTGQADERPEALERIQRVPVPSSDPVYGKNGPLLLHWKQT</sequence>
<organism evidence="2 3">
    <name type="scientific">Paenibacillus lutrae</name>
    <dbReference type="NCBI Taxonomy" id="2078573"/>
    <lineage>
        <taxon>Bacteria</taxon>
        <taxon>Bacillati</taxon>
        <taxon>Bacillota</taxon>
        <taxon>Bacilli</taxon>
        <taxon>Bacillales</taxon>
        <taxon>Paenibacillaceae</taxon>
        <taxon>Paenibacillus</taxon>
    </lineage>
</organism>
<dbReference type="InterPro" id="IPR014500">
    <property type="entry name" value="UCP019307_cupin"/>
</dbReference>
<dbReference type="SUPFAM" id="SSF51182">
    <property type="entry name" value="RmlC-like cupins"/>
    <property type="match status" value="1"/>
</dbReference>
<dbReference type="InterPro" id="IPR014710">
    <property type="entry name" value="RmlC-like_jellyroll"/>
</dbReference>
<name>A0A7X3FLS5_9BACL</name>
<accession>A0A7X3FLS5</accession>
<dbReference type="PANTHER" id="PTHR36448">
    <property type="entry name" value="BLR7373 PROTEIN"/>
    <property type="match status" value="1"/>
</dbReference>
<dbReference type="CDD" id="cd02219">
    <property type="entry name" value="cupin_YjlB-like"/>
    <property type="match status" value="1"/>
</dbReference>
<dbReference type="OrthoDB" id="9791759at2"/>
<dbReference type="InterPro" id="IPR013096">
    <property type="entry name" value="Cupin_2"/>
</dbReference>
<dbReference type="InterPro" id="IPR047121">
    <property type="entry name" value="YjiB-like"/>
</dbReference>
<dbReference type="Proteomes" id="UP000490800">
    <property type="component" value="Unassembled WGS sequence"/>
</dbReference>